<sequence length="1219" mass="136973">MVAAMDQLARLSPKSAQSSLFNIYQNTGESHELRCAAVFQLMKTNPSAQMLQRMAAFTEQDMSKQVNSAVKSAIESAAELKEPKLQEFAQKAKAAKKMLSPKTFGLQYSKNYLSSYAMKEENLGYIKDIKTIGSEDSILPKGIQYSLRSVLGGLEMEKDRFSAMTASVSDLLGLLENQFSTEESRRQEKNAKQSSNNNDSHSTKMIAQMFNIQREQAEQVEAQIFATIFGGNRLFAFDNHTVENIPRTLKAAAARLQNGQSFNYTKMYNSYVVNIGFPTAMGLPFQFSYKKTNLISVGGEMKLKTHPNVADVNEHQVPVPNSANVTVEAQLLYAGKAQSKISFITPYNQQRYIAGTNRYMQVNIPIKAAADIDVQNNQVAFKLEPLNKNKEEKLLIATQHPYTTIQNILNLIPAEKEQNTKDINVRKTKEWTETYGEHSTGVAMKVHYNGEGKAIDLSTVYKSMQDHDLTTALILSANNNAEIYRHRFIVSYDAQRSSAKAIRFYASYRDNEQNRLRNANNNNNDSNNSNNGPLEARASSAIPSSASRNGAEKRQEELLHKASSGIKDAAASVVEIMAEFEGNNNAQYVATAALSRSPADKNSKFLFFYHASPAQSSKFEMAVAATAQVPQLSEMNFMRSEKEDPAMQITAEAMWGENAQSGAQVSIKARLEQSEERKQYIANHPQAEQCRKQMEQRDNALPACRNITARANALDQYSFTVKYEKIPQRLMNATYQIYKLARYAGFPYNSENVVDVNNQANQLKLRVNFAEDHQSANVSIEAPHANAEFKNLPVPHMAKHILIINAQYDIDERMGYAALNGQYNPVCVADGSSAQTFDNKTYPLNLEKDSWYVLMTSAPKQRQNNKFDFKTQRNNNVTILVKQSGDNKKEVKVVLNNGEHVIDMQPTSNNDANAKIQVNKKEQRASKNNVNEVTDNQNQRIAQIYALPSGEVVVNMPQYGLVLNYDGSRVMVDANDRFRDAIRGLCGSFTGEKADDFITPRNCILREARDFVAAYSLSSNNKDNVNARLSNKEFCVPQKKVQFQQVINEKHTGRYVQRKGLNLQGIYSWFGFGSNKEDSNQSGNNDTNENNDRRNSRNENKNENSNENNSNNSGNRNSNENNSNESNNKNQHGSTIHRTKVVEQDNQLCFSAKPLSECNEGFRAENTAEKQMDFVCMTDGQQARQWKEQARKGEHISAIRRKNPNKTMAVEVPTKCIAA</sequence>
<dbReference type="InterPro" id="IPR011030">
    <property type="entry name" value="Lipovitellin_superhlx_dom"/>
</dbReference>
<dbReference type="Pfam" id="PF09172">
    <property type="entry name" value="Vit_open_b-sht"/>
    <property type="match status" value="1"/>
</dbReference>
<dbReference type="GO" id="GO:0045735">
    <property type="term" value="F:nutrient reservoir activity"/>
    <property type="evidence" value="ECO:0007669"/>
    <property type="project" value="UniProtKB-KW"/>
</dbReference>
<feature type="compositionally biased region" description="Low complexity" evidence="4">
    <location>
        <begin position="516"/>
        <end position="548"/>
    </location>
</feature>
<feature type="compositionally biased region" description="Polar residues" evidence="4">
    <location>
        <begin position="192"/>
        <end position="202"/>
    </location>
</feature>
<organism evidence="7">
    <name type="scientific">Cacopsylla melanoneura</name>
    <dbReference type="NCBI Taxonomy" id="428564"/>
    <lineage>
        <taxon>Eukaryota</taxon>
        <taxon>Metazoa</taxon>
        <taxon>Ecdysozoa</taxon>
        <taxon>Arthropoda</taxon>
        <taxon>Hexapoda</taxon>
        <taxon>Insecta</taxon>
        <taxon>Pterygota</taxon>
        <taxon>Neoptera</taxon>
        <taxon>Paraneoptera</taxon>
        <taxon>Hemiptera</taxon>
        <taxon>Sternorrhyncha</taxon>
        <taxon>Psylloidea</taxon>
        <taxon>Psyllidae</taxon>
        <taxon>Psyllinae</taxon>
        <taxon>Cacopsylla</taxon>
    </lineage>
</organism>
<dbReference type="SMART" id="SM00216">
    <property type="entry name" value="VWD"/>
    <property type="match status" value="1"/>
</dbReference>
<dbReference type="InterPro" id="IPR050733">
    <property type="entry name" value="Vitellogenin/Apolipophorin"/>
</dbReference>
<dbReference type="SUPFAM" id="SSF48431">
    <property type="entry name" value="Lipovitellin-phosvitin complex, superhelical domain"/>
    <property type="match status" value="1"/>
</dbReference>
<dbReference type="InterPro" id="IPR015819">
    <property type="entry name" value="Lipid_transp_b-sht_shell"/>
</dbReference>
<reference evidence="7" key="1">
    <citation type="submission" date="2021-05" db="EMBL/GenBank/DDBJ databases">
        <authorList>
            <person name="Alioto T."/>
            <person name="Alioto T."/>
            <person name="Gomez Garrido J."/>
        </authorList>
    </citation>
    <scope>NUCLEOTIDE SEQUENCE</scope>
</reference>
<feature type="region of interest" description="Disordered" evidence="4">
    <location>
        <begin position="182"/>
        <end position="202"/>
    </location>
</feature>
<dbReference type="PROSITE" id="PS51233">
    <property type="entry name" value="VWFD"/>
    <property type="match status" value="1"/>
</dbReference>
<dbReference type="SUPFAM" id="SSF56968">
    <property type="entry name" value="Lipovitellin-phosvitin complex, beta-sheet shell regions"/>
    <property type="match status" value="1"/>
</dbReference>
<name>A0A8D8QH83_9HEMI</name>
<dbReference type="GO" id="GO:0005319">
    <property type="term" value="F:lipid transporter activity"/>
    <property type="evidence" value="ECO:0007669"/>
    <property type="project" value="InterPro"/>
</dbReference>
<keyword evidence="1" id="KW-1015">Disulfide bond</keyword>
<evidence type="ECO:0000259" key="5">
    <source>
        <dbReference type="PROSITE" id="PS51211"/>
    </source>
</evidence>
<dbReference type="Gene3D" id="1.25.10.20">
    <property type="entry name" value="Vitellinogen, superhelical"/>
    <property type="match status" value="1"/>
</dbReference>
<evidence type="ECO:0000313" key="7">
    <source>
        <dbReference type="EMBL" id="CAG6631836.1"/>
    </source>
</evidence>
<evidence type="ECO:0000256" key="4">
    <source>
        <dbReference type="SAM" id="MobiDB-lite"/>
    </source>
</evidence>
<feature type="domain" description="Vitellogenin" evidence="5">
    <location>
        <begin position="1"/>
        <end position="143"/>
    </location>
</feature>
<feature type="compositionally biased region" description="Low complexity" evidence="4">
    <location>
        <begin position="1105"/>
        <end position="1131"/>
    </location>
</feature>
<dbReference type="AlphaFoldDB" id="A0A8D8QH83"/>
<evidence type="ECO:0000259" key="6">
    <source>
        <dbReference type="PROSITE" id="PS51233"/>
    </source>
</evidence>
<dbReference type="InterPro" id="IPR001846">
    <property type="entry name" value="VWF_type-D"/>
</dbReference>
<dbReference type="PANTHER" id="PTHR23345:SF15">
    <property type="entry name" value="VITELLOGENIN 1-RELATED"/>
    <property type="match status" value="1"/>
</dbReference>
<proteinExistence type="predicted"/>
<dbReference type="PROSITE" id="PS51211">
    <property type="entry name" value="VITELLOGENIN"/>
    <property type="match status" value="1"/>
</dbReference>
<dbReference type="SMART" id="SM01169">
    <property type="entry name" value="DUF1943"/>
    <property type="match status" value="1"/>
</dbReference>
<dbReference type="Pfam" id="PF00094">
    <property type="entry name" value="VWD"/>
    <property type="match status" value="1"/>
</dbReference>
<accession>A0A8D8QH83</accession>
<evidence type="ECO:0000256" key="2">
    <source>
        <dbReference type="ARBA" id="ARBA00023180"/>
    </source>
</evidence>
<comment type="caution">
    <text evidence="3">Lacks conserved residue(s) required for the propagation of feature annotation.</text>
</comment>
<dbReference type="Pfam" id="PF01347">
    <property type="entry name" value="Vitellogenin_N"/>
    <property type="match status" value="1"/>
</dbReference>
<keyword evidence="2" id="KW-0325">Glycoprotein</keyword>
<evidence type="ECO:0000256" key="1">
    <source>
        <dbReference type="ARBA" id="ARBA00023157"/>
    </source>
</evidence>
<evidence type="ECO:0000256" key="3">
    <source>
        <dbReference type="PROSITE-ProRule" id="PRU00557"/>
    </source>
</evidence>
<dbReference type="Gene3D" id="2.20.80.10">
    <property type="entry name" value="Lipovitellin-phosvitin complex, chain A, domain 4"/>
    <property type="match status" value="1"/>
</dbReference>
<dbReference type="InterPro" id="IPR015255">
    <property type="entry name" value="Vitellinogen_open_b-sht"/>
</dbReference>
<dbReference type="EMBL" id="HBUF01078076">
    <property type="protein sequence ID" value="CAG6631836.1"/>
    <property type="molecule type" value="Transcribed_RNA"/>
</dbReference>
<feature type="region of interest" description="Disordered" evidence="4">
    <location>
        <begin position="1076"/>
        <end position="1134"/>
    </location>
</feature>
<feature type="compositionally biased region" description="Basic and acidic residues" evidence="4">
    <location>
        <begin position="182"/>
        <end position="191"/>
    </location>
</feature>
<feature type="domain" description="VWFD" evidence="6">
    <location>
        <begin position="825"/>
        <end position="1024"/>
    </location>
</feature>
<feature type="compositionally biased region" description="Basic and acidic residues" evidence="4">
    <location>
        <begin position="1090"/>
        <end position="1104"/>
    </location>
</feature>
<protein>
    <submittedName>
        <fullName evidence="7">Vitellogenin-1</fullName>
    </submittedName>
</protein>
<dbReference type="InterPro" id="IPR001747">
    <property type="entry name" value="Vitellogenin_N"/>
</dbReference>
<dbReference type="PANTHER" id="PTHR23345">
    <property type="entry name" value="VITELLOGENIN-RELATED"/>
    <property type="match status" value="1"/>
</dbReference>
<feature type="region of interest" description="Disordered" evidence="4">
    <location>
        <begin position="515"/>
        <end position="558"/>
    </location>
</feature>